<dbReference type="EMBL" id="VFQF01000001">
    <property type="protein sequence ID" value="TQN48446.1"/>
    <property type="molecule type" value="Genomic_DNA"/>
</dbReference>
<dbReference type="InterPro" id="IPR040559">
    <property type="entry name" value="CdiA_C"/>
</dbReference>
<comment type="caution">
    <text evidence="3">The sequence shown here is derived from an EMBL/GenBank/DDBJ whole genome shotgun (WGS) entry which is preliminary data.</text>
</comment>
<dbReference type="CDD" id="cd13442">
    <property type="entry name" value="CDI_toxin_Bp1026b-like"/>
    <property type="match status" value="1"/>
</dbReference>
<evidence type="ECO:0000313" key="3">
    <source>
        <dbReference type="EMBL" id="TQN48446.1"/>
    </source>
</evidence>
<sequence length="931" mass="97650">MSRAHSPGAGGSVSGAGALPAPPGDAAVLRSAAVRLRRAEQTARATVSLRGRLVTVLPQVWSGPAADAAVAESAELVQRCTSAVGRLTEAAVALERCAGALEQSQHAVRALQHEWDRATEAHEHTVAAVRLRVGADLDAGRLLARLHEERQAVTARLSRRHAELVEELDRAALRATAALASLNDEGLPRSLDPHPTSLRDRLVHGLPIASGAARASDVRASAMAGAAEARRLLGRGAGSVTPPEVGDLVHTLQEHRGDPLYAQALVEEVGVDGVNRLVVLLGDASATTGVDLTRQAVGELGFVLLTAVAPTGSGGRDARTARQVESAAALLRDDLVASMGKVVGNDATRSRVTGYWAVGQLVVGARLSGWSVPLPTALLARLAAGTASAEIGETRDDDAERVHGSSADTGGHRFASLFDDADVTGDALHTLLAEVGDDREEVAELLSTPVDGHGLTNSRGGQLVLAEALARRWVTYQASTSATHPDLSLATSADLTRLMAAAGGASETAAALRARVMSEIGRINSFAQQEHSTTAVYESSTAALESAAVDWVIAMPDAIDLALRRTDVIAVDSWTVKVSEGYQPLLRLDELSGLVGAFAVGVDTTRAGKAPAAGYRRLIDAELGRGALLARAARESGVGGLALGPSLDLPLDRLAARVGYFEQSASAALVTVARRQDAANLSMWRTLAEAKALAVAWREGPKALGSALVTLVSGDTNRTAEDDLAISLIRSDIELEQTRVDEQRTATLTSALEALRSGAGGGPVPTATLLAAGARRAPALATSDQLIGVRRQEHLDALALVLDDRISPRHEVLASKAPAPEAHELYTAERLRRAGFTVDFLPRADDAKSPDALIGGETWEFKAPFGSGSGTITQAVRYAREQSPRVVIDLARCPLAVEEAVRQVDAALRRYDRLDVVLVITRDGEILERRP</sequence>
<dbReference type="Gene3D" id="3.40.1350.120">
    <property type="match status" value="1"/>
</dbReference>
<accession>A0A543PWL1</accession>
<evidence type="ECO:0000256" key="1">
    <source>
        <dbReference type="SAM" id="MobiDB-lite"/>
    </source>
</evidence>
<dbReference type="Proteomes" id="UP000320085">
    <property type="component" value="Unassembled WGS sequence"/>
</dbReference>
<evidence type="ECO:0000313" key="4">
    <source>
        <dbReference type="Proteomes" id="UP000320085"/>
    </source>
</evidence>
<dbReference type="GO" id="GO:0004549">
    <property type="term" value="F:tRNA-specific ribonuclease activity"/>
    <property type="evidence" value="ECO:0007669"/>
    <property type="project" value="InterPro"/>
</dbReference>
<reference evidence="3 4" key="1">
    <citation type="submission" date="2019-06" db="EMBL/GenBank/DDBJ databases">
        <title>Sequencing the genomes of 1000 actinobacteria strains.</title>
        <authorList>
            <person name="Klenk H.-P."/>
        </authorList>
    </citation>
    <scope>NUCLEOTIDE SEQUENCE [LARGE SCALE GENOMIC DNA]</scope>
    <source>
        <strain evidence="3 4">DSM 21776</strain>
    </source>
</reference>
<organism evidence="3 4">
    <name type="scientific">Humibacillus xanthopallidus</name>
    <dbReference type="NCBI Taxonomy" id="412689"/>
    <lineage>
        <taxon>Bacteria</taxon>
        <taxon>Bacillati</taxon>
        <taxon>Actinomycetota</taxon>
        <taxon>Actinomycetes</taxon>
        <taxon>Micrococcales</taxon>
        <taxon>Intrasporangiaceae</taxon>
        <taxon>Humibacillus</taxon>
    </lineage>
</organism>
<dbReference type="AlphaFoldDB" id="A0A543PWL1"/>
<protein>
    <recommendedName>
        <fullName evidence="2">tRNA nuclease CdiA C-terminal domain-containing protein</fullName>
    </recommendedName>
</protein>
<dbReference type="Pfam" id="PF18451">
    <property type="entry name" value="CdiA_C"/>
    <property type="match status" value="1"/>
</dbReference>
<feature type="region of interest" description="Disordered" evidence="1">
    <location>
        <begin position="1"/>
        <end position="21"/>
    </location>
</feature>
<evidence type="ECO:0000259" key="2">
    <source>
        <dbReference type="Pfam" id="PF18451"/>
    </source>
</evidence>
<dbReference type="OrthoDB" id="4846886at2"/>
<dbReference type="InterPro" id="IPR033806">
    <property type="entry name" value="CDI_toxin_Bp1026b-like"/>
</dbReference>
<proteinExistence type="predicted"/>
<dbReference type="RefSeq" id="WP_141821379.1">
    <property type="nucleotide sequence ID" value="NZ_BAAAQC010000006.1"/>
</dbReference>
<name>A0A543PWL1_9MICO</name>
<gene>
    <name evidence="3" type="ORF">FHX52_1580</name>
</gene>
<feature type="domain" description="tRNA nuclease CdiA C-terminal" evidence="2">
    <location>
        <begin position="848"/>
        <end position="926"/>
    </location>
</feature>